<reference evidence="2 3" key="1">
    <citation type="journal article" date="2019" name="ACS Chem. Biol.">
        <title>Identification and Mobilization of a Cryptic Antibiotic Biosynthesis Gene Locus from a Human-Pathogenic Nocardia Isolate.</title>
        <authorList>
            <person name="Herisse M."/>
            <person name="Ishida K."/>
            <person name="Porter J.L."/>
            <person name="Howden B."/>
            <person name="Hertweck C."/>
            <person name="Stinear T.P."/>
            <person name="Pidot S.J."/>
        </authorList>
    </citation>
    <scope>NUCLEOTIDE SEQUENCE [LARGE SCALE GENOMIC DNA]</scope>
    <source>
        <strain evidence="2 3">AUSMDU00012715</strain>
    </source>
</reference>
<accession>A0A6G9YXW4</accession>
<evidence type="ECO:0000256" key="1">
    <source>
        <dbReference type="SAM" id="Phobius"/>
    </source>
</evidence>
<dbReference type="EMBL" id="CP046173">
    <property type="protein sequence ID" value="QIS18010.1"/>
    <property type="molecule type" value="Genomic_DNA"/>
</dbReference>
<evidence type="ECO:0000313" key="2">
    <source>
        <dbReference type="EMBL" id="QIS18010.1"/>
    </source>
</evidence>
<evidence type="ECO:0000313" key="3">
    <source>
        <dbReference type="Proteomes" id="UP000500953"/>
    </source>
</evidence>
<dbReference type="Proteomes" id="UP000500953">
    <property type="component" value="Chromosome"/>
</dbReference>
<name>A0A6G9YXW4_9NOCA</name>
<gene>
    <name evidence="2" type="ORF">F6W96_06550</name>
</gene>
<feature type="transmembrane region" description="Helical" evidence="1">
    <location>
        <begin position="30"/>
        <end position="50"/>
    </location>
</feature>
<feature type="transmembrane region" description="Helical" evidence="1">
    <location>
        <begin position="62"/>
        <end position="80"/>
    </location>
</feature>
<sequence length="141" mass="15401">MSDALTPQDTLDIASATTRRARSAPARPRWVPSVGALLCFGFFFLIGDAIDMPIDRTITIRGVAGIVVTLAFGAFMTWVLREWRNGGVVPRSLAEQPVQRWKRAALGGLPPFVAVTLLDDTACAVIMGAWMWFQLTQPRAA</sequence>
<keyword evidence="1" id="KW-1133">Transmembrane helix</keyword>
<proteinExistence type="predicted"/>
<dbReference type="RefSeq" id="WP_167485345.1">
    <property type="nucleotide sequence ID" value="NZ_CP046173.1"/>
</dbReference>
<dbReference type="AlphaFoldDB" id="A0A6G9YXW4"/>
<protein>
    <submittedName>
        <fullName evidence="2">Uncharacterized protein</fullName>
    </submittedName>
</protein>
<keyword evidence="1" id="KW-0812">Transmembrane</keyword>
<organism evidence="2 3">
    <name type="scientific">Nocardia terpenica</name>
    <dbReference type="NCBI Taxonomy" id="455432"/>
    <lineage>
        <taxon>Bacteria</taxon>
        <taxon>Bacillati</taxon>
        <taxon>Actinomycetota</taxon>
        <taxon>Actinomycetes</taxon>
        <taxon>Mycobacteriales</taxon>
        <taxon>Nocardiaceae</taxon>
        <taxon>Nocardia</taxon>
    </lineage>
</organism>
<keyword evidence="1" id="KW-0472">Membrane</keyword>